<keyword evidence="2" id="KW-0813">Transport</keyword>
<evidence type="ECO:0000313" key="6">
    <source>
        <dbReference type="Proteomes" id="UP001165143"/>
    </source>
</evidence>
<organism evidence="5 6">
    <name type="scientific">Kitasatospora phosalacinea</name>
    <dbReference type="NCBI Taxonomy" id="2065"/>
    <lineage>
        <taxon>Bacteria</taxon>
        <taxon>Bacillati</taxon>
        <taxon>Actinomycetota</taxon>
        <taxon>Actinomycetes</taxon>
        <taxon>Kitasatosporales</taxon>
        <taxon>Streptomycetaceae</taxon>
        <taxon>Kitasatospora</taxon>
    </lineage>
</organism>
<dbReference type="InterPro" id="IPR006059">
    <property type="entry name" value="SBP"/>
</dbReference>
<dbReference type="PANTHER" id="PTHR43649:SF29">
    <property type="entry name" value="OSMOPROTECTIVE COMPOUNDS-BINDING PROTEIN GGTB"/>
    <property type="match status" value="1"/>
</dbReference>
<evidence type="ECO:0000256" key="3">
    <source>
        <dbReference type="SAM" id="MobiDB-lite"/>
    </source>
</evidence>
<dbReference type="InterPro" id="IPR050490">
    <property type="entry name" value="Bact_solute-bd_prot1"/>
</dbReference>
<keyword evidence="4" id="KW-0732">Signal</keyword>
<feature type="signal peptide" evidence="4">
    <location>
        <begin position="1"/>
        <end position="26"/>
    </location>
</feature>
<evidence type="ECO:0000256" key="2">
    <source>
        <dbReference type="ARBA" id="ARBA00022448"/>
    </source>
</evidence>
<evidence type="ECO:0000256" key="1">
    <source>
        <dbReference type="ARBA" id="ARBA00008520"/>
    </source>
</evidence>
<dbReference type="Pfam" id="PF01547">
    <property type="entry name" value="SBP_bac_1"/>
    <property type="match status" value="1"/>
</dbReference>
<dbReference type="PANTHER" id="PTHR43649">
    <property type="entry name" value="ARABINOSE-BINDING PROTEIN-RELATED"/>
    <property type="match status" value="1"/>
</dbReference>
<gene>
    <name evidence="5" type="ORF">Kpho01_27110</name>
</gene>
<dbReference type="OrthoDB" id="3507433at2"/>
<feature type="chain" id="PRO_5040867386" evidence="4">
    <location>
        <begin position="27"/>
        <end position="477"/>
    </location>
</feature>
<comment type="caution">
    <text evidence="5">The sequence shown here is derived from an EMBL/GenBank/DDBJ whole genome shotgun (WGS) entry which is preliminary data.</text>
</comment>
<comment type="similarity">
    <text evidence="1">Belongs to the bacterial solute-binding protein 1 family.</text>
</comment>
<dbReference type="EMBL" id="BSRX01000014">
    <property type="protein sequence ID" value="GLW54700.1"/>
    <property type="molecule type" value="Genomic_DNA"/>
</dbReference>
<evidence type="ECO:0000313" key="5">
    <source>
        <dbReference type="EMBL" id="GLW54700.1"/>
    </source>
</evidence>
<evidence type="ECO:0000256" key="4">
    <source>
        <dbReference type="SAM" id="SignalP"/>
    </source>
</evidence>
<dbReference type="AlphaFoldDB" id="A0A9W6PGM6"/>
<dbReference type="Gene3D" id="3.40.190.10">
    <property type="entry name" value="Periplasmic binding protein-like II"/>
    <property type="match status" value="2"/>
</dbReference>
<protein>
    <submittedName>
        <fullName evidence="5">ABC transporter substrate-binding protein</fullName>
    </submittedName>
</protein>
<dbReference type="Proteomes" id="UP001165143">
    <property type="component" value="Unassembled WGS sequence"/>
</dbReference>
<dbReference type="SUPFAM" id="SSF53850">
    <property type="entry name" value="Periplasmic binding protein-like II"/>
    <property type="match status" value="1"/>
</dbReference>
<proteinExistence type="inferred from homology"/>
<feature type="compositionally biased region" description="Low complexity" evidence="3">
    <location>
        <begin position="452"/>
        <end position="464"/>
    </location>
</feature>
<accession>A0A9W6PGM6</accession>
<name>A0A9W6PGM6_9ACTN</name>
<sequence>MRQQRRTALRLLLVLTLLAASASCLGGPSDRSVLTVLTPWTAGAEQEAFQAVIDAFEADNPGITVHASPTRALDQVLRAGVQKGEEPDLAVMANPGALRSYAQQQVLVPLDGFRDGALGRGLVELLESDYDPQWYRLGQAGTEHPYAVVVKASVKSLIWYDRRQLDARSIDSWEGLVGVGRSMVRRGETPWCLAVADPPNSGWPGTDWIEDILLHQSGADAYTAWVDGRLKWTSPQVSAAWQEWGRSVTAQGAVYGGPLTALLTSYGEGAYPLFTAPPGCHLGHGALVTPDPAARTGPLPGEDYDFVPFPDLGPVSAPVSAPAPAPAYEVSGDLVAMFRDSPGAEKFMAFLASRKAQRIWPQHQPEAAFSANRTVTQALSREAPGSIAGRINGLLASPATLCFDASDSMPSTMAAAFNHAVLDYLNDPAQLPAILTGLDRAQADAYPQPTRSSVCPASSPSSPSSSPPSPSTAARPR</sequence>
<reference evidence="5" key="1">
    <citation type="submission" date="2023-02" db="EMBL/GenBank/DDBJ databases">
        <title>Kitasatospora phosalacinea NBRC 14362.</title>
        <authorList>
            <person name="Ichikawa N."/>
            <person name="Sato H."/>
            <person name="Tonouchi N."/>
        </authorList>
    </citation>
    <scope>NUCLEOTIDE SEQUENCE</scope>
    <source>
        <strain evidence="5">NBRC 14362</strain>
    </source>
</reference>
<feature type="region of interest" description="Disordered" evidence="3">
    <location>
        <begin position="445"/>
        <end position="477"/>
    </location>
</feature>
<dbReference type="RefSeq" id="WP_051778214.1">
    <property type="nucleotide sequence ID" value="NZ_BSRX01000014.1"/>
</dbReference>
<dbReference type="PROSITE" id="PS51257">
    <property type="entry name" value="PROKAR_LIPOPROTEIN"/>
    <property type="match status" value="1"/>
</dbReference>